<dbReference type="FunFam" id="3.40.1810.10:FF:000024">
    <property type="entry name" value="Agamous-like MADS-box protein AGL80"/>
    <property type="match status" value="1"/>
</dbReference>
<evidence type="ECO:0000256" key="1">
    <source>
        <dbReference type="ARBA" id="ARBA00004123"/>
    </source>
</evidence>
<gene>
    <name evidence="8" type="ORF">MKW98_003209</name>
</gene>
<protein>
    <recommendedName>
        <fullName evidence="7">MADS-box domain-containing protein</fullName>
    </recommendedName>
</protein>
<dbReference type="GO" id="GO:0046983">
    <property type="term" value="F:protein dimerization activity"/>
    <property type="evidence" value="ECO:0007669"/>
    <property type="project" value="InterPro"/>
</dbReference>
<evidence type="ECO:0000256" key="5">
    <source>
        <dbReference type="ARBA" id="ARBA00023242"/>
    </source>
</evidence>
<evidence type="ECO:0000256" key="6">
    <source>
        <dbReference type="SAM" id="MobiDB-lite"/>
    </source>
</evidence>
<sequence>MARKKVKLAYITNDTARRATFKKRRKGLMKKVSELSTLCGVSACAIVNGPYDRQPEIWPEQSEAHRVLMRFKSLPEMDQNKKQLNQESFTYNRIGKINEQFKKQQRENRYMEINELYNLAIAGKCSISDVLPTDLGDLAYVLEEKKEEVQRRLSALKKASTPVEQTSSANASSAISNAPNASDDSTTAIPNASTSIMNPNVNVGGAYGSGVNGGTVTGGGGLYGGVVNHHNQGGGDKINGTGGQEFMTLDQMRASMEALQSQPWYMDVMKPPSIPQPDDQMANYLNLVGGDQYNKNDNQMMGGGGVPPPMPASTYYNGGSLGDVVNNSNAWMMPPNNSYVPMNHIDTSRNNI</sequence>
<keyword evidence="5" id="KW-0539">Nucleus</keyword>
<name>A0AAD4SPX3_9MAGN</name>
<evidence type="ECO:0000313" key="9">
    <source>
        <dbReference type="Proteomes" id="UP001202328"/>
    </source>
</evidence>
<evidence type="ECO:0000256" key="3">
    <source>
        <dbReference type="ARBA" id="ARBA00023125"/>
    </source>
</evidence>
<comment type="caution">
    <text evidence="8">The sequence shown here is derived from an EMBL/GenBank/DDBJ whole genome shotgun (WGS) entry which is preliminary data.</text>
</comment>
<keyword evidence="4" id="KW-0804">Transcription</keyword>
<keyword evidence="9" id="KW-1185">Reference proteome</keyword>
<dbReference type="CDD" id="cd00266">
    <property type="entry name" value="MADS_SRF_like"/>
    <property type="match status" value="1"/>
</dbReference>
<dbReference type="GO" id="GO:0005634">
    <property type="term" value="C:nucleus"/>
    <property type="evidence" value="ECO:0007669"/>
    <property type="project" value="UniProtKB-SubCell"/>
</dbReference>
<evidence type="ECO:0000313" key="8">
    <source>
        <dbReference type="EMBL" id="KAI3914136.1"/>
    </source>
</evidence>
<dbReference type="Gene3D" id="3.40.1810.10">
    <property type="entry name" value="Transcription factor, MADS-box"/>
    <property type="match status" value="1"/>
</dbReference>
<dbReference type="PANTHER" id="PTHR11945">
    <property type="entry name" value="MADS BOX PROTEIN"/>
    <property type="match status" value="1"/>
</dbReference>
<feature type="domain" description="MADS-box" evidence="7">
    <location>
        <begin position="1"/>
        <end position="47"/>
    </location>
</feature>
<evidence type="ECO:0000259" key="7">
    <source>
        <dbReference type="PROSITE" id="PS50066"/>
    </source>
</evidence>
<dbReference type="GO" id="GO:0000981">
    <property type="term" value="F:DNA-binding transcription factor activity, RNA polymerase II-specific"/>
    <property type="evidence" value="ECO:0007669"/>
    <property type="project" value="InterPro"/>
</dbReference>
<dbReference type="SUPFAM" id="SSF55455">
    <property type="entry name" value="SRF-like"/>
    <property type="match status" value="1"/>
</dbReference>
<keyword evidence="3" id="KW-0238">DNA-binding</keyword>
<dbReference type="InterPro" id="IPR036879">
    <property type="entry name" value="TF_MADSbox_sf"/>
</dbReference>
<organism evidence="8 9">
    <name type="scientific">Papaver atlanticum</name>
    <dbReference type="NCBI Taxonomy" id="357466"/>
    <lineage>
        <taxon>Eukaryota</taxon>
        <taxon>Viridiplantae</taxon>
        <taxon>Streptophyta</taxon>
        <taxon>Embryophyta</taxon>
        <taxon>Tracheophyta</taxon>
        <taxon>Spermatophyta</taxon>
        <taxon>Magnoliopsida</taxon>
        <taxon>Ranunculales</taxon>
        <taxon>Papaveraceae</taxon>
        <taxon>Papaveroideae</taxon>
        <taxon>Papaver</taxon>
    </lineage>
</organism>
<comment type="subcellular location">
    <subcellularLocation>
        <location evidence="1">Nucleus</location>
    </subcellularLocation>
</comment>
<reference evidence="8" key="1">
    <citation type="submission" date="2022-04" db="EMBL/GenBank/DDBJ databases">
        <title>A functionally conserved STORR gene fusion in Papaver species that diverged 16.8 million years ago.</title>
        <authorList>
            <person name="Catania T."/>
        </authorList>
    </citation>
    <scope>NUCLEOTIDE SEQUENCE</scope>
    <source>
        <strain evidence="8">S-188037</strain>
    </source>
</reference>
<dbReference type="SMART" id="SM00432">
    <property type="entry name" value="MADS"/>
    <property type="match status" value="1"/>
</dbReference>
<dbReference type="GO" id="GO:0000978">
    <property type="term" value="F:RNA polymerase II cis-regulatory region sequence-specific DNA binding"/>
    <property type="evidence" value="ECO:0007669"/>
    <property type="project" value="TreeGrafter"/>
</dbReference>
<dbReference type="EMBL" id="JAJJMB010009386">
    <property type="protein sequence ID" value="KAI3914136.1"/>
    <property type="molecule type" value="Genomic_DNA"/>
</dbReference>
<accession>A0AAD4SPX3</accession>
<dbReference type="Proteomes" id="UP001202328">
    <property type="component" value="Unassembled WGS sequence"/>
</dbReference>
<dbReference type="GO" id="GO:0045944">
    <property type="term" value="P:positive regulation of transcription by RNA polymerase II"/>
    <property type="evidence" value="ECO:0007669"/>
    <property type="project" value="InterPro"/>
</dbReference>
<evidence type="ECO:0000256" key="4">
    <source>
        <dbReference type="ARBA" id="ARBA00023163"/>
    </source>
</evidence>
<dbReference type="Pfam" id="PF00319">
    <property type="entry name" value="SRF-TF"/>
    <property type="match status" value="1"/>
</dbReference>
<proteinExistence type="predicted"/>
<dbReference type="AlphaFoldDB" id="A0AAD4SPX3"/>
<dbReference type="InterPro" id="IPR002100">
    <property type="entry name" value="TF_MADSbox"/>
</dbReference>
<evidence type="ECO:0000256" key="2">
    <source>
        <dbReference type="ARBA" id="ARBA00023015"/>
    </source>
</evidence>
<dbReference type="PROSITE" id="PS50066">
    <property type="entry name" value="MADS_BOX_2"/>
    <property type="match status" value="1"/>
</dbReference>
<keyword evidence="2" id="KW-0805">Transcription regulation</keyword>
<dbReference type="PRINTS" id="PR00404">
    <property type="entry name" value="MADSDOMAIN"/>
</dbReference>
<feature type="compositionally biased region" description="Low complexity" evidence="6">
    <location>
        <begin position="167"/>
        <end position="185"/>
    </location>
</feature>
<dbReference type="PANTHER" id="PTHR11945:SF387">
    <property type="entry name" value="AGAMOUS-LIKE MADS-BOX PROTEIN AGL80"/>
    <property type="match status" value="1"/>
</dbReference>
<feature type="region of interest" description="Disordered" evidence="6">
    <location>
        <begin position="159"/>
        <end position="193"/>
    </location>
</feature>
<dbReference type="InterPro" id="IPR033897">
    <property type="entry name" value="SRF-like_MADS-box"/>
</dbReference>